<dbReference type="InterPro" id="IPR029021">
    <property type="entry name" value="Prot-tyrosine_phosphatase-like"/>
</dbReference>
<dbReference type="GO" id="GO:0004721">
    <property type="term" value="F:phosphoprotein phosphatase activity"/>
    <property type="evidence" value="ECO:0007669"/>
    <property type="project" value="InterPro"/>
</dbReference>
<evidence type="ECO:0000313" key="1">
    <source>
        <dbReference type="EMBL" id="CAG8825488.1"/>
    </source>
</evidence>
<dbReference type="OrthoDB" id="10623638at2759"/>
<organism evidence="1 2">
    <name type="scientific">Cetraspora pellucida</name>
    <dbReference type="NCBI Taxonomy" id="1433469"/>
    <lineage>
        <taxon>Eukaryota</taxon>
        <taxon>Fungi</taxon>
        <taxon>Fungi incertae sedis</taxon>
        <taxon>Mucoromycota</taxon>
        <taxon>Glomeromycotina</taxon>
        <taxon>Glomeromycetes</taxon>
        <taxon>Diversisporales</taxon>
        <taxon>Gigasporaceae</taxon>
        <taxon>Cetraspora</taxon>
    </lineage>
</organism>
<dbReference type="AlphaFoldDB" id="A0A9N9KFE9"/>
<dbReference type="SUPFAM" id="SSF52799">
    <property type="entry name" value="(Phosphotyrosine protein) phosphatases II"/>
    <property type="match status" value="1"/>
</dbReference>
<proteinExistence type="predicted"/>
<keyword evidence="2" id="KW-1185">Reference proteome</keyword>
<dbReference type="InterPro" id="IPR026893">
    <property type="entry name" value="Tyr/Ser_Pase_IphP-type"/>
</dbReference>
<protein>
    <submittedName>
        <fullName evidence="1">2368_t:CDS:1</fullName>
    </submittedName>
</protein>
<evidence type="ECO:0000313" key="2">
    <source>
        <dbReference type="Proteomes" id="UP000789759"/>
    </source>
</evidence>
<accession>A0A9N9KFE9</accession>
<dbReference type="Proteomes" id="UP000789759">
    <property type="component" value="Unassembled WGS sequence"/>
</dbReference>
<dbReference type="Gene3D" id="3.90.190.10">
    <property type="entry name" value="Protein tyrosine phosphatase superfamily"/>
    <property type="match status" value="1"/>
</dbReference>
<feature type="non-terminal residue" evidence="1">
    <location>
        <position position="194"/>
    </location>
</feature>
<dbReference type="Pfam" id="PF13350">
    <property type="entry name" value="Y_phosphatase3"/>
    <property type="match status" value="1"/>
</dbReference>
<gene>
    <name evidence="1" type="ORF">CPELLU_LOCUS20102</name>
</gene>
<reference evidence="1" key="1">
    <citation type="submission" date="2021-06" db="EMBL/GenBank/DDBJ databases">
        <authorList>
            <person name="Kallberg Y."/>
            <person name="Tangrot J."/>
            <person name="Rosling A."/>
        </authorList>
    </citation>
    <scope>NUCLEOTIDE SEQUENCE</scope>
    <source>
        <strain evidence="1">FL966</strain>
    </source>
</reference>
<sequence length="194" mass="23083">MFENFRNIIGVLNIYRSNEFDLLNEEEYQYLIKRVEKDIKVIDLRGCSFENFSDIRKCIITIPIEMLTLNLYSLYYKNSSWVDKILFYFYNDKKYFLTNTLVRRGIIAMYMDFLEADKIEILKIFKLLLHNREGIIIINCKYGKDRTGLICMLIMLLCGIDDETIISEYSESFTNLDKDGNRLEMIKDMNLCGL</sequence>
<comment type="caution">
    <text evidence="1">The sequence shown here is derived from an EMBL/GenBank/DDBJ whole genome shotgun (WGS) entry which is preliminary data.</text>
</comment>
<dbReference type="EMBL" id="CAJVQA010055916">
    <property type="protein sequence ID" value="CAG8825488.1"/>
    <property type="molecule type" value="Genomic_DNA"/>
</dbReference>
<name>A0A9N9KFE9_9GLOM</name>